<dbReference type="EMBL" id="OU015567">
    <property type="protein sequence ID" value="CAG5109626.1"/>
    <property type="molecule type" value="Genomic_DNA"/>
</dbReference>
<protein>
    <submittedName>
        <fullName evidence="2">Oidioi.mRNA.OKI2018_I69.chr2.g4145.t1.cds</fullName>
    </submittedName>
</protein>
<reference evidence="2 3" key="1">
    <citation type="submission" date="2021-04" db="EMBL/GenBank/DDBJ databases">
        <authorList>
            <person name="Bliznina A."/>
        </authorList>
    </citation>
    <scope>NUCLEOTIDE SEQUENCE [LARGE SCALE GENOMIC DNA]</scope>
</reference>
<evidence type="ECO:0000256" key="1">
    <source>
        <dbReference type="SAM" id="Phobius"/>
    </source>
</evidence>
<evidence type="ECO:0000313" key="2">
    <source>
        <dbReference type="EMBL" id="CAG5109626.1"/>
    </source>
</evidence>
<keyword evidence="1" id="KW-0472">Membrane</keyword>
<accession>A0ABN7SY03</accession>
<keyword evidence="1" id="KW-1133">Transmembrane helix</keyword>
<sequence length="216" mass="25646">MFENGRIYKKPSQEELLRAHGRLSEFVNGTITVIPADKEEIDSSKLEFLLDWTTPTILLVTFIITLFLTIRGRYYIIRHKTAPNIKPYHTVYIIKFFPKVEKMTIFDRLIKIFKNKQPFAVEFAMEGVYLKAEKIKFEAKEGEPYEIVLDKSLRRVKKIWITGFNGTIVLETKISKVLLVYPKTTDEYYQRYKDPFAKMPYMKALRFFMSFIKKIE</sequence>
<keyword evidence="3" id="KW-1185">Reference proteome</keyword>
<dbReference type="Proteomes" id="UP001158576">
    <property type="component" value="Chromosome 2"/>
</dbReference>
<organism evidence="2 3">
    <name type="scientific">Oikopleura dioica</name>
    <name type="common">Tunicate</name>
    <dbReference type="NCBI Taxonomy" id="34765"/>
    <lineage>
        <taxon>Eukaryota</taxon>
        <taxon>Metazoa</taxon>
        <taxon>Chordata</taxon>
        <taxon>Tunicata</taxon>
        <taxon>Appendicularia</taxon>
        <taxon>Copelata</taxon>
        <taxon>Oikopleuridae</taxon>
        <taxon>Oikopleura</taxon>
    </lineage>
</organism>
<keyword evidence="1" id="KW-0812">Transmembrane</keyword>
<evidence type="ECO:0000313" key="3">
    <source>
        <dbReference type="Proteomes" id="UP001158576"/>
    </source>
</evidence>
<name>A0ABN7SY03_OIKDI</name>
<proteinExistence type="predicted"/>
<feature type="transmembrane region" description="Helical" evidence="1">
    <location>
        <begin position="52"/>
        <end position="70"/>
    </location>
</feature>
<gene>
    <name evidence="2" type="ORF">OKIOD_LOCUS12910</name>
</gene>